<name>A0A1H0X0H1_9BACI</name>
<evidence type="ECO:0000313" key="2">
    <source>
        <dbReference type="Proteomes" id="UP000199159"/>
    </source>
</evidence>
<keyword evidence="2" id="KW-1185">Reference proteome</keyword>
<accession>A0A1H0X0H1</accession>
<dbReference type="AlphaFoldDB" id="A0A1H0X0H1"/>
<sequence length="147" mass="17277">MPEFQSEFIRSQGQPINYKGKKLQKIDYFDVGKKGKIRITFFNTNSEWEQGIYLKTDKTLSYDNDKVKDIRFWEAYSPEFIDVEFETKNGLLEVWNVWDTGDGVVHAWHNGAAMIVEEIEHGKLYHCNEGHPDDNFDDLVLKIEILK</sequence>
<gene>
    <name evidence="1" type="ORF">SAMN05216565_12144</name>
</gene>
<reference evidence="2" key="1">
    <citation type="submission" date="2016-10" db="EMBL/GenBank/DDBJ databases">
        <authorList>
            <person name="Varghese N."/>
            <person name="Submissions S."/>
        </authorList>
    </citation>
    <scope>NUCLEOTIDE SEQUENCE [LARGE SCALE GENOMIC DNA]</scope>
    <source>
        <strain evidence="2">IBRC-M10078</strain>
    </source>
</reference>
<dbReference type="Proteomes" id="UP000199159">
    <property type="component" value="Unassembled WGS sequence"/>
</dbReference>
<dbReference type="RefSeq" id="WP_090859667.1">
    <property type="nucleotide sequence ID" value="NZ_FNJU01000021.1"/>
</dbReference>
<protein>
    <submittedName>
        <fullName evidence="1">Uncharacterized protein</fullName>
    </submittedName>
</protein>
<dbReference type="OrthoDB" id="2850580at2"/>
<dbReference type="STRING" id="930152.SAMN05216565_12144"/>
<evidence type="ECO:0000313" key="1">
    <source>
        <dbReference type="EMBL" id="SDP96427.1"/>
    </source>
</evidence>
<dbReference type="EMBL" id="FNJU01000021">
    <property type="protein sequence ID" value="SDP96427.1"/>
    <property type="molecule type" value="Genomic_DNA"/>
</dbReference>
<organism evidence="1 2">
    <name type="scientific">Litchfieldia salsa</name>
    <dbReference type="NCBI Taxonomy" id="930152"/>
    <lineage>
        <taxon>Bacteria</taxon>
        <taxon>Bacillati</taxon>
        <taxon>Bacillota</taxon>
        <taxon>Bacilli</taxon>
        <taxon>Bacillales</taxon>
        <taxon>Bacillaceae</taxon>
        <taxon>Litchfieldia</taxon>
    </lineage>
</organism>
<proteinExistence type="predicted"/>